<evidence type="ECO:0008006" key="8">
    <source>
        <dbReference type="Google" id="ProtNLM"/>
    </source>
</evidence>
<keyword evidence="1" id="KW-1003">Cell membrane</keyword>
<dbReference type="GO" id="GO:0071555">
    <property type="term" value="P:cell wall organization"/>
    <property type="evidence" value="ECO:0007669"/>
    <property type="project" value="UniProtKB-KW"/>
</dbReference>
<dbReference type="PANTHER" id="PTHR30518:SF2">
    <property type="entry name" value="ENDOLYTIC MUREIN TRANSGLYCOSYLASE"/>
    <property type="match status" value="1"/>
</dbReference>
<evidence type="ECO:0000256" key="3">
    <source>
        <dbReference type="ARBA" id="ARBA00022989"/>
    </source>
</evidence>
<reference evidence="7" key="1">
    <citation type="submission" date="2018-05" db="EMBL/GenBank/DDBJ databases">
        <authorList>
            <person name="Lanie J.A."/>
            <person name="Ng W.-L."/>
            <person name="Kazmierczak K.M."/>
            <person name="Andrzejewski T.M."/>
            <person name="Davidsen T.M."/>
            <person name="Wayne K.J."/>
            <person name="Tettelin H."/>
            <person name="Glass J.I."/>
            <person name="Rusch D."/>
            <person name="Podicherti R."/>
            <person name="Tsui H.-C.T."/>
            <person name="Winkler M.E."/>
        </authorList>
    </citation>
    <scope>NUCLEOTIDE SEQUENCE</scope>
</reference>
<keyword evidence="2" id="KW-0812">Transmembrane</keyword>
<dbReference type="PANTHER" id="PTHR30518">
    <property type="entry name" value="ENDOLYTIC MUREIN TRANSGLYCOSYLASE"/>
    <property type="match status" value="1"/>
</dbReference>
<protein>
    <recommendedName>
        <fullName evidence="8">Endolytic transglycosylase MltG</fullName>
    </recommendedName>
</protein>
<keyword evidence="6" id="KW-0961">Cell wall biogenesis/degradation</keyword>
<evidence type="ECO:0000256" key="1">
    <source>
        <dbReference type="ARBA" id="ARBA00022475"/>
    </source>
</evidence>
<name>A0A381VAK8_9ZZZZ</name>
<keyword evidence="4" id="KW-0472">Membrane</keyword>
<proteinExistence type="predicted"/>
<dbReference type="AlphaFoldDB" id="A0A381VAK8"/>
<dbReference type="NCBIfam" id="TIGR00247">
    <property type="entry name" value="endolytic transglycosylase MltG"/>
    <property type="match status" value="1"/>
</dbReference>
<accession>A0A381VAK8</accession>
<dbReference type="InterPro" id="IPR003770">
    <property type="entry name" value="MLTG-like"/>
</dbReference>
<evidence type="ECO:0000256" key="4">
    <source>
        <dbReference type="ARBA" id="ARBA00023136"/>
    </source>
</evidence>
<dbReference type="GO" id="GO:0016829">
    <property type="term" value="F:lyase activity"/>
    <property type="evidence" value="ECO:0007669"/>
    <property type="project" value="UniProtKB-KW"/>
</dbReference>
<evidence type="ECO:0000313" key="7">
    <source>
        <dbReference type="EMBL" id="SVA37041.1"/>
    </source>
</evidence>
<organism evidence="7">
    <name type="scientific">marine metagenome</name>
    <dbReference type="NCBI Taxonomy" id="408172"/>
    <lineage>
        <taxon>unclassified sequences</taxon>
        <taxon>metagenomes</taxon>
        <taxon>ecological metagenomes</taxon>
    </lineage>
</organism>
<gene>
    <name evidence="7" type="ORF">METZ01_LOCUS89895</name>
</gene>
<keyword evidence="5" id="KW-0456">Lyase</keyword>
<evidence type="ECO:0000256" key="2">
    <source>
        <dbReference type="ARBA" id="ARBA00022692"/>
    </source>
</evidence>
<keyword evidence="3" id="KW-1133">Transmembrane helix</keyword>
<evidence type="ECO:0000256" key="5">
    <source>
        <dbReference type="ARBA" id="ARBA00023239"/>
    </source>
</evidence>
<dbReference type="EMBL" id="UINC01008221">
    <property type="protein sequence ID" value="SVA37041.1"/>
    <property type="molecule type" value="Genomic_DNA"/>
</dbReference>
<dbReference type="Pfam" id="PF02618">
    <property type="entry name" value="YceG"/>
    <property type="match status" value="1"/>
</dbReference>
<sequence length="156" mass="18666">MHLDKKKFFDKFQNNELLNLYTEKEILIISSLIEKEANNIDDKKLIASVIFNRLKNNMRLQIDATVIFSLTEGKFKLNRKLTLTDLKIQHPFNTYYIYGLPPDLISYVGPETVKIVLENPKSDFLFYFYNILEKKHIFSKNFKEHKIKLNEYRKKI</sequence>
<evidence type="ECO:0000256" key="6">
    <source>
        <dbReference type="ARBA" id="ARBA00023316"/>
    </source>
</evidence>